<dbReference type="InterPro" id="IPR039856">
    <property type="entry name" value="EMC2-like"/>
</dbReference>
<keyword evidence="3" id="KW-0472">Membrane</keyword>
<protein>
    <recommendedName>
        <fullName evidence="3">ER membrane protein complex subunit 2</fullName>
    </recommendedName>
</protein>
<evidence type="ECO:0000259" key="4">
    <source>
        <dbReference type="Pfam" id="PF22890"/>
    </source>
</evidence>
<dbReference type="HOGENOM" id="CLU_052388_0_0_1"/>
<accession>W2RR72</accession>
<proteinExistence type="inferred from homology"/>
<keyword evidence="6" id="KW-1185">Reference proteome</keyword>
<dbReference type="SUPFAM" id="SSF48452">
    <property type="entry name" value="TPR-like"/>
    <property type="match status" value="1"/>
</dbReference>
<dbReference type="AlphaFoldDB" id="W2RR72"/>
<keyword evidence="2" id="KW-0802">TPR repeat</keyword>
<dbReference type="eggNOG" id="KOG3060">
    <property type="taxonomic scope" value="Eukaryota"/>
</dbReference>
<dbReference type="Gene3D" id="1.25.40.10">
    <property type="entry name" value="Tetratricopeptide repeat domain"/>
    <property type="match status" value="1"/>
</dbReference>
<keyword evidence="1" id="KW-0677">Repeat</keyword>
<dbReference type="GO" id="GO:0072546">
    <property type="term" value="C:EMC complex"/>
    <property type="evidence" value="ECO:0007669"/>
    <property type="project" value="UniProtKB-UniRule"/>
</dbReference>
<comment type="similarity">
    <text evidence="3">Belongs to the EMC2 family.</text>
</comment>
<evidence type="ECO:0000313" key="5">
    <source>
        <dbReference type="EMBL" id="ETN38942.1"/>
    </source>
</evidence>
<evidence type="ECO:0000256" key="3">
    <source>
        <dbReference type="RuleBase" id="RU367091"/>
    </source>
</evidence>
<dbReference type="RefSeq" id="XP_008719531.1">
    <property type="nucleotide sequence ID" value="XM_008721309.1"/>
</dbReference>
<dbReference type="PANTHER" id="PTHR12760">
    <property type="entry name" value="TETRATRICOPEPTIDE REPEAT PROTEIN"/>
    <property type="match status" value="1"/>
</dbReference>
<comment type="subunit">
    <text evidence="3">Component of the ER membrane protein complex (EMC).</text>
</comment>
<dbReference type="VEuPathDB" id="FungiDB:HMPREF1541_06984"/>
<evidence type="ECO:0000256" key="1">
    <source>
        <dbReference type="ARBA" id="ARBA00022737"/>
    </source>
</evidence>
<sequence>MTEKLQPSPFADPKDALQLAQKAPRVLAKSASIATTFPMSVVGTPESPETWVELASLFYACLRTGDDKSAYLALERLTKRFGEDNDRVMAMRGMYQEAVAQGDEELRSILQDYNKILSTNPVNVPILKRRIALVRAMGRDQEATNALVDLLEAFPTDVEAWCELADLYQSQGLGAQAVFCLEEALLTTPNAWNLHAWIGELDYMNAVVAGETSEAGRTALAQSVQRFSRSIELCDDYLRGYYGLKLAVAKLLQTDGQSKTAAFSQEKLKKLDQLATTKLQAIIRARKSKVMRDVDEAELIAAQALLDQTGA</sequence>
<dbReference type="InterPro" id="IPR055217">
    <property type="entry name" value="TPR_EMC2"/>
</dbReference>
<evidence type="ECO:0000256" key="2">
    <source>
        <dbReference type="ARBA" id="ARBA00022803"/>
    </source>
</evidence>
<comment type="function">
    <text evidence="3">Part of the endoplasmic reticulum membrane protein complex (EMC) that enables the energy-independent insertion into endoplasmic reticulum membranes of newly synthesized membrane proteins.</text>
</comment>
<feature type="domain" description="EMC2 TPR-like" evidence="4">
    <location>
        <begin position="109"/>
        <end position="195"/>
    </location>
</feature>
<keyword evidence="3" id="KW-0256">Endoplasmic reticulum</keyword>
<comment type="subcellular location">
    <subcellularLocation>
        <location evidence="3">Endoplasmic reticulum membrane</location>
        <topology evidence="3">Peripheral membrane protein</topology>
        <orientation evidence="3">Cytoplasmic side</orientation>
    </subcellularLocation>
</comment>
<dbReference type="GeneID" id="19974323"/>
<dbReference type="EMBL" id="KB822722">
    <property type="protein sequence ID" value="ETN38942.1"/>
    <property type="molecule type" value="Genomic_DNA"/>
</dbReference>
<evidence type="ECO:0000313" key="6">
    <source>
        <dbReference type="Proteomes" id="UP000030752"/>
    </source>
</evidence>
<gene>
    <name evidence="5" type="ORF">HMPREF1541_06984</name>
</gene>
<dbReference type="Pfam" id="PF22890">
    <property type="entry name" value="TPR_EMC2"/>
    <property type="match status" value="1"/>
</dbReference>
<dbReference type="OrthoDB" id="124397at2759"/>
<name>W2RR72_CYPE1</name>
<reference evidence="5 6" key="1">
    <citation type="submission" date="2013-03" db="EMBL/GenBank/DDBJ databases">
        <title>The Genome Sequence of Phialophora europaea CBS 101466.</title>
        <authorList>
            <consortium name="The Broad Institute Genomics Platform"/>
            <person name="Cuomo C."/>
            <person name="de Hoog S."/>
            <person name="Gorbushina A."/>
            <person name="Walker B."/>
            <person name="Young S.K."/>
            <person name="Zeng Q."/>
            <person name="Gargeya S."/>
            <person name="Fitzgerald M."/>
            <person name="Haas B."/>
            <person name="Abouelleil A."/>
            <person name="Allen A.W."/>
            <person name="Alvarado L."/>
            <person name="Arachchi H.M."/>
            <person name="Berlin A.M."/>
            <person name="Chapman S.B."/>
            <person name="Gainer-Dewar J."/>
            <person name="Goldberg J."/>
            <person name="Griggs A."/>
            <person name="Gujja S."/>
            <person name="Hansen M."/>
            <person name="Howarth C."/>
            <person name="Imamovic A."/>
            <person name="Ireland A."/>
            <person name="Larimer J."/>
            <person name="McCowan C."/>
            <person name="Murphy C."/>
            <person name="Pearson M."/>
            <person name="Poon T.W."/>
            <person name="Priest M."/>
            <person name="Roberts A."/>
            <person name="Saif S."/>
            <person name="Shea T."/>
            <person name="Sisk P."/>
            <person name="Sykes S."/>
            <person name="Wortman J."/>
            <person name="Nusbaum C."/>
            <person name="Birren B."/>
        </authorList>
    </citation>
    <scope>NUCLEOTIDE SEQUENCE [LARGE SCALE GENOMIC DNA]</scope>
    <source>
        <strain evidence="5 6">CBS 101466</strain>
    </source>
</reference>
<dbReference type="InterPro" id="IPR011990">
    <property type="entry name" value="TPR-like_helical_dom_sf"/>
</dbReference>
<organism evidence="5 6">
    <name type="scientific">Cyphellophora europaea (strain CBS 101466)</name>
    <name type="common">Phialophora europaea</name>
    <dbReference type="NCBI Taxonomy" id="1220924"/>
    <lineage>
        <taxon>Eukaryota</taxon>
        <taxon>Fungi</taxon>
        <taxon>Dikarya</taxon>
        <taxon>Ascomycota</taxon>
        <taxon>Pezizomycotina</taxon>
        <taxon>Eurotiomycetes</taxon>
        <taxon>Chaetothyriomycetidae</taxon>
        <taxon>Chaetothyriales</taxon>
        <taxon>Cyphellophoraceae</taxon>
        <taxon>Cyphellophora</taxon>
    </lineage>
</organism>
<dbReference type="InParanoid" id="W2RR72"/>
<dbReference type="STRING" id="1220924.W2RR72"/>
<dbReference type="Proteomes" id="UP000030752">
    <property type="component" value="Unassembled WGS sequence"/>
</dbReference>